<dbReference type="Pfam" id="PF00595">
    <property type="entry name" value="PDZ"/>
    <property type="match status" value="1"/>
</dbReference>
<dbReference type="PANTHER" id="PTHR32060:SF22">
    <property type="entry name" value="CARBOXYL-TERMINAL-PROCESSING PEPTIDASE 3, CHLOROPLASTIC"/>
    <property type="match status" value="1"/>
</dbReference>
<evidence type="ECO:0000313" key="9">
    <source>
        <dbReference type="Proteomes" id="UP001597241"/>
    </source>
</evidence>
<protein>
    <submittedName>
        <fullName evidence="8">Carboxy terminal-processing peptidase</fullName>
        <ecNumber evidence="8">3.4.21.102</ecNumber>
    </submittedName>
</protein>
<dbReference type="Pfam" id="PF11818">
    <property type="entry name" value="DUF3340"/>
    <property type="match status" value="1"/>
</dbReference>
<dbReference type="RefSeq" id="WP_386808633.1">
    <property type="nucleotide sequence ID" value="NZ_JBHTMV010000003.1"/>
</dbReference>
<dbReference type="CDD" id="cd06782">
    <property type="entry name" value="cpPDZ_CPP-like"/>
    <property type="match status" value="1"/>
</dbReference>
<keyword evidence="9" id="KW-1185">Reference proteome</keyword>
<sequence>MMIRKFKFLVPVLFVFSLLISFQSVANTNPKDKVLLTILRYVLTEGHYHPQAIDDAFSKKVYATFIESLDPSKRYFLQSDIQEFSAYETLIDDQIKNEDLSFFYLVYNRFEKRTAEAEHLYPEILAHKFDFNKDETLSVDYENNNYAIDENDLKNIWRKQLKISTLSRLYDKLEEEDEKLKEDETYKVTAFDVLEEEARVSVKDNMTEFFERFDELTYSDWFTTYINSISEQFDPHTNYYDPQLKKGFDQRMSGKLEGIGARLQKQNDYTKVIELVYGGPAWKQGELEVGDLIIKVAQADGEPLDIVGMRLDKAIEFIKGKKGSEVNLTVKKIDGSTKVITIIRDVVELEETFVKSSIVEKDNKKFGLIHLPSFYIDFDERNSRNSATDMAQEIERLKKENVQGLILDLRNNGGGSLQTGIDIAGLFIKNGPVVQVKYRDTDAKVLKDKNNAIQWDGPLVVLVNELSASASEIFAAAMQDYGRAVIIGGKQTYGKGTVQSVVDLNRYHNLNEDIGALKMTIQKFYRVNGNSNQLEGVHSDIMLPSRYTYLEIGERELDNALLSDKVPAANYTPWNNYANFNEAVNNSKKRIAVNSTFKLIDENAKWLKKSQDDKLIYLNIDTYKKDIESHEAESLNYKTLRDYTSNLTFTSPLYEQKLMETDENLTEKREVWHKNLNKDIYIEEALNVVSELKIKPDYLLVKKS</sequence>
<dbReference type="Gene3D" id="2.30.42.10">
    <property type="match status" value="1"/>
</dbReference>
<evidence type="ECO:0000256" key="1">
    <source>
        <dbReference type="ARBA" id="ARBA00009179"/>
    </source>
</evidence>
<dbReference type="SUPFAM" id="SSF50156">
    <property type="entry name" value="PDZ domain-like"/>
    <property type="match status" value="1"/>
</dbReference>
<evidence type="ECO:0000256" key="3">
    <source>
        <dbReference type="ARBA" id="ARBA00022801"/>
    </source>
</evidence>
<dbReference type="InterPro" id="IPR005151">
    <property type="entry name" value="Tail-specific_protease"/>
</dbReference>
<comment type="caution">
    <text evidence="8">The sequence shown here is derived from an EMBL/GenBank/DDBJ whole genome shotgun (WGS) entry which is preliminary data.</text>
</comment>
<dbReference type="EMBL" id="JBHTMV010000003">
    <property type="protein sequence ID" value="MFD1293434.1"/>
    <property type="molecule type" value="Genomic_DNA"/>
</dbReference>
<dbReference type="GO" id="GO:0004252">
    <property type="term" value="F:serine-type endopeptidase activity"/>
    <property type="evidence" value="ECO:0007669"/>
    <property type="project" value="UniProtKB-EC"/>
</dbReference>
<dbReference type="SMART" id="SM00228">
    <property type="entry name" value="PDZ"/>
    <property type="match status" value="1"/>
</dbReference>
<dbReference type="Pfam" id="PF17804">
    <property type="entry name" value="TSP_NTD"/>
    <property type="match status" value="1"/>
</dbReference>
<keyword evidence="3 5" id="KW-0378">Hydrolase</keyword>
<comment type="similarity">
    <text evidence="1 5">Belongs to the peptidase S41A family.</text>
</comment>
<dbReference type="InterPro" id="IPR029045">
    <property type="entry name" value="ClpP/crotonase-like_dom_sf"/>
</dbReference>
<dbReference type="Pfam" id="PF03572">
    <property type="entry name" value="Peptidase_S41"/>
    <property type="match status" value="1"/>
</dbReference>
<organism evidence="8 9">
    <name type="scientific">Lutibacter holmesii</name>
    <dbReference type="NCBI Taxonomy" id="1137985"/>
    <lineage>
        <taxon>Bacteria</taxon>
        <taxon>Pseudomonadati</taxon>
        <taxon>Bacteroidota</taxon>
        <taxon>Flavobacteriia</taxon>
        <taxon>Flavobacteriales</taxon>
        <taxon>Flavobacteriaceae</taxon>
        <taxon>Lutibacter</taxon>
    </lineage>
</organism>
<dbReference type="SUPFAM" id="SSF52096">
    <property type="entry name" value="ClpP/crotonase"/>
    <property type="match status" value="1"/>
</dbReference>
<feature type="chain" id="PRO_5046400805" evidence="6">
    <location>
        <begin position="27"/>
        <end position="704"/>
    </location>
</feature>
<dbReference type="SMART" id="SM00245">
    <property type="entry name" value="TSPc"/>
    <property type="match status" value="1"/>
</dbReference>
<accession>A0ABW3WMI2</accession>
<feature type="signal peptide" evidence="6">
    <location>
        <begin position="1"/>
        <end position="26"/>
    </location>
</feature>
<keyword evidence="4 5" id="KW-0720">Serine protease</keyword>
<dbReference type="InterPro" id="IPR040573">
    <property type="entry name" value="TSP_N"/>
</dbReference>
<dbReference type="InterPro" id="IPR036034">
    <property type="entry name" value="PDZ_sf"/>
</dbReference>
<proteinExistence type="inferred from homology"/>
<keyword evidence="2 5" id="KW-0645">Protease</keyword>
<evidence type="ECO:0000256" key="6">
    <source>
        <dbReference type="SAM" id="SignalP"/>
    </source>
</evidence>
<evidence type="ECO:0000256" key="4">
    <source>
        <dbReference type="ARBA" id="ARBA00022825"/>
    </source>
</evidence>
<gene>
    <name evidence="8" type="ORF">ACFQ5N_06260</name>
</gene>
<evidence type="ECO:0000313" key="8">
    <source>
        <dbReference type="EMBL" id="MFD1293434.1"/>
    </source>
</evidence>
<reference evidence="9" key="1">
    <citation type="journal article" date="2019" name="Int. J. Syst. Evol. Microbiol.">
        <title>The Global Catalogue of Microorganisms (GCM) 10K type strain sequencing project: providing services to taxonomists for standard genome sequencing and annotation.</title>
        <authorList>
            <consortium name="The Broad Institute Genomics Platform"/>
            <consortium name="The Broad Institute Genome Sequencing Center for Infectious Disease"/>
            <person name="Wu L."/>
            <person name="Ma J."/>
        </authorList>
    </citation>
    <scope>NUCLEOTIDE SEQUENCE [LARGE SCALE GENOMIC DNA]</scope>
    <source>
        <strain evidence="9">CCUG 62221</strain>
    </source>
</reference>
<dbReference type="NCBIfam" id="TIGR00225">
    <property type="entry name" value="prc"/>
    <property type="match status" value="1"/>
</dbReference>
<dbReference type="InterPro" id="IPR001478">
    <property type="entry name" value="PDZ"/>
</dbReference>
<feature type="domain" description="PDZ" evidence="7">
    <location>
        <begin position="253"/>
        <end position="319"/>
    </location>
</feature>
<dbReference type="CDD" id="cd07560">
    <property type="entry name" value="Peptidase_S41_CPP"/>
    <property type="match status" value="1"/>
</dbReference>
<dbReference type="Gene3D" id="3.90.226.10">
    <property type="entry name" value="2-enoyl-CoA Hydratase, Chain A, domain 1"/>
    <property type="match status" value="1"/>
</dbReference>
<evidence type="ECO:0000256" key="5">
    <source>
        <dbReference type="RuleBase" id="RU004404"/>
    </source>
</evidence>
<dbReference type="PANTHER" id="PTHR32060">
    <property type="entry name" value="TAIL-SPECIFIC PROTEASE"/>
    <property type="match status" value="1"/>
</dbReference>
<evidence type="ECO:0000256" key="2">
    <source>
        <dbReference type="ARBA" id="ARBA00022670"/>
    </source>
</evidence>
<dbReference type="PROSITE" id="PS50106">
    <property type="entry name" value="PDZ"/>
    <property type="match status" value="1"/>
</dbReference>
<dbReference type="Proteomes" id="UP001597241">
    <property type="component" value="Unassembled WGS sequence"/>
</dbReference>
<dbReference type="InterPro" id="IPR004447">
    <property type="entry name" value="Peptidase_S41A"/>
</dbReference>
<keyword evidence="6" id="KW-0732">Signal</keyword>
<dbReference type="EC" id="3.4.21.102" evidence="8"/>
<dbReference type="InterPro" id="IPR020992">
    <property type="entry name" value="Tail_Prtase_C"/>
</dbReference>
<evidence type="ECO:0000259" key="7">
    <source>
        <dbReference type="PROSITE" id="PS50106"/>
    </source>
</evidence>
<name>A0ABW3WMI2_9FLAO</name>